<comment type="caution">
    <text evidence="3">The sequence shown here is derived from an EMBL/GenBank/DDBJ whole genome shotgun (WGS) entry which is preliminary data.</text>
</comment>
<feature type="non-terminal residue" evidence="3">
    <location>
        <position position="1"/>
    </location>
</feature>
<feature type="region of interest" description="Disordered" evidence="1">
    <location>
        <begin position="29"/>
        <end position="66"/>
    </location>
</feature>
<accession>A0AAV5UM32</accession>
<keyword evidence="4" id="KW-1185">Reference proteome</keyword>
<feature type="domain" description="C2H2-type" evidence="2">
    <location>
        <begin position="396"/>
        <end position="418"/>
    </location>
</feature>
<reference evidence="3" key="1">
    <citation type="submission" date="2023-10" db="EMBL/GenBank/DDBJ databases">
        <title>Genome assembly of Pristionchus species.</title>
        <authorList>
            <person name="Yoshida K."/>
            <person name="Sommer R.J."/>
        </authorList>
    </citation>
    <scope>NUCLEOTIDE SEQUENCE</scope>
    <source>
        <strain evidence="3">RS0144</strain>
    </source>
</reference>
<dbReference type="AlphaFoldDB" id="A0AAV5UM32"/>
<dbReference type="EMBL" id="BTSX01000006">
    <property type="protein sequence ID" value="GMT06984.1"/>
    <property type="molecule type" value="Genomic_DNA"/>
</dbReference>
<evidence type="ECO:0000313" key="4">
    <source>
        <dbReference type="Proteomes" id="UP001432027"/>
    </source>
</evidence>
<dbReference type="PROSITE" id="PS00028">
    <property type="entry name" value="ZINC_FINGER_C2H2_1"/>
    <property type="match status" value="1"/>
</dbReference>
<feature type="compositionally biased region" description="Basic residues" evidence="1">
    <location>
        <begin position="34"/>
        <end position="45"/>
    </location>
</feature>
<dbReference type="InterPro" id="IPR013087">
    <property type="entry name" value="Znf_C2H2_type"/>
</dbReference>
<feature type="compositionally biased region" description="Low complexity" evidence="1">
    <location>
        <begin position="54"/>
        <end position="64"/>
    </location>
</feature>
<proteinExistence type="predicted"/>
<evidence type="ECO:0000256" key="1">
    <source>
        <dbReference type="SAM" id="MobiDB-lite"/>
    </source>
</evidence>
<protein>
    <recommendedName>
        <fullName evidence="2">C2H2-type domain-containing protein</fullName>
    </recommendedName>
</protein>
<gene>
    <name evidence="3" type="ORF">PENTCL1PPCAC_29158</name>
</gene>
<evidence type="ECO:0000313" key="3">
    <source>
        <dbReference type="EMBL" id="GMT06984.1"/>
    </source>
</evidence>
<evidence type="ECO:0000259" key="2">
    <source>
        <dbReference type="PROSITE" id="PS00028"/>
    </source>
</evidence>
<dbReference type="Proteomes" id="UP001432027">
    <property type="component" value="Unassembled WGS sequence"/>
</dbReference>
<organism evidence="3 4">
    <name type="scientific">Pristionchus entomophagus</name>
    <dbReference type="NCBI Taxonomy" id="358040"/>
    <lineage>
        <taxon>Eukaryota</taxon>
        <taxon>Metazoa</taxon>
        <taxon>Ecdysozoa</taxon>
        <taxon>Nematoda</taxon>
        <taxon>Chromadorea</taxon>
        <taxon>Rhabditida</taxon>
        <taxon>Rhabditina</taxon>
        <taxon>Diplogasteromorpha</taxon>
        <taxon>Diplogasteroidea</taxon>
        <taxon>Neodiplogasteridae</taxon>
        <taxon>Pristionchus</taxon>
    </lineage>
</organism>
<name>A0AAV5UM32_9BILA</name>
<sequence>TSMTRDSKQKLKDEINRLEEIVENLSVAHGAAPYKRKGRRRKKRGEKAAEEFDLSLSSSSSNTLSEEERLTRLMEELSVDVQSSTPDLPLITAKMDRCSELWNEVMVEEMRDMLLQSTGTEVDTLDPDKLTGNYVISAMDKALAAEMSLARYLKKPEQPKILSRNAWMDNVKLSKKFADTFAHLITAMRSGDLENFDVATTAFVLQSVDNWEEKWRNAQPWFKESVYQMVAYEIIRRLDELDYFFCVFCNVVEFNVKQCLAHFASGTHCKHAKTIIESDGTIQMYGFAAKHILNLTTICDELHGFFSRQYTTPILASGAQVPLPDDHTIPTPAFLDEIKNKYGDKINGEVDDDRMKDPVYVASILPEIIKRHKGEVGKKLFNEFNKYFEKGTSIYCHRCRWTVSNRTSFYRHLQNPYHITMDYLDDGRQINLLTISVNIHMRDQA</sequence>